<proteinExistence type="predicted"/>
<dbReference type="RefSeq" id="WP_083623554.1">
    <property type="nucleotide sequence ID" value="NZ_LR734876.1"/>
</dbReference>
<dbReference type="Proteomes" id="UP000184550">
    <property type="component" value="Unassembled WGS sequence"/>
</dbReference>
<feature type="region of interest" description="Disordered" evidence="1">
    <location>
        <begin position="58"/>
        <end position="81"/>
    </location>
</feature>
<comment type="caution">
    <text evidence="2">The sequence shown here is derived from an EMBL/GenBank/DDBJ whole genome shotgun (WGS) entry which is preliminary data.</text>
</comment>
<dbReference type="EMBL" id="CZCU02000148">
    <property type="protein sequence ID" value="VXD21112.1"/>
    <property type="molecule type" value="Genomic_DNA"/>
</dbReference>
<evidence type="ECO:0000313" key="3">
    <source>
        <dbReference type="Proteomes" id="UP000184550"/>
    </source>
</evidence>
<reference evidence="2" key="1">
    <citation type="submission" date="2019-10" db="EMBL/GenBank/DDBJ databases">
        <authorList>
            <consortium name="Genoscope - CEA"/>
            <person name="William W."/>
        </authorList>
    </citation>
    <scope>NUCLEOTIDE SEQUENCE [LARGE SCALE GENOMIC DNA]</scope>
    <source>
        <strain evidence="2">BBR_PRJEB10992</strain>
    </source>
</reference>
<accession>A0A7Z9BRD1</accession>
<feature type="compositionally biased region" description="Acidic residues" evidence="1">
    <location>
        <begin position="65"/>
        <end position="81"/>
    </location>
</feature>
<evidence type="ECO:0000256" key="1">
    <source>
        <dbReference type="SAM" id="MobiDB-lite"/>
    </source>
</evidence>
<keyword evidence="3" id="KW-1185">Reference proteome</keyword>
<sequence>MLNPSLREIPVHEPADVIPSKQEISLLAWLESTGRLIARDTPSGEVTDYLDEEEEISELMSVDDSVYDDDDDDDAEDLLEG</sequence>
<name>A0A7Z9BRD1_9CYAN</name>
<gene>
    <name evidence="2" type="ORF">PL8927_710055</name>
</gene>
<protein>
    <recommendedName>
        <fullName evidence="4">DUF3134 domain-containing protein</fullName>
    </recommendedName>
</protein>
<dbReference type="AlphaFoldDB" id="A0A7Z9BRD1"/>
<dbReference type="OrthoDB" id="542362at2"/>
<dbReference type="Pfam" id="PF11332">
    <property type="entry name" value="DUF3134"/>
    <property type="match status" value="1"/>
</dbReference>
<organism evidence="2 3">
    <name type="scientific">Planktothrix serta PCC 8927</name>
    <dbReference type="NCBI Taxonomy" id="671068"/>
    <lineage>
        <taxon>Bacteria</taxon>
        <taxon>Bacillati</taxon>
        <taxon>Cyanobacteriota</taxon>
        <taxon>Cyanophyceae</taxon>
        <taxon>Oscillatoriophycideae</taxon>
        <taxon>Oscillatoriales</taxon>
        <taxon>Microcoleaceae</taxon>
        <taxon>Planktothrix</taxon>
    </lineage>
</organism>
<evidence type="ECO:0008006" key="4">
    <source>
        <dbReference type="Google" id="ProtNLM"/>
    </source>
</evidence>
<evidence type="ECO:0000313" key="2">
    <source>
        <dbReference type="EMBL" id="VXD21112.1"/>
    </source>
</evidence>
<dbReference type="InterPro" id="IPR021481">
    <property type="entry name" value="DUF3134"/>
</dbReference>